<dbReference type="SMART" id="SM00409">
    <property type="entry name" value="IG"/>
    <property type="match status" value="1"/>
</dbReference>
<evidence type="ECO:0000313" key="6">
    <source>
        <dbReference type="Proteomes" id="UP001482620"/>
    </source>
</evidence>
<dbReference type="InterPro" id="IPR007110">
    <property type="entry name" value="Ig-like_dom"/>
</dbReference>
<feature type="transmembrane region" description="Helical" evidence="2">
    <location>
        <begin position="236"/>
        <end position="259"/>
    </location>
</feature>
<feature type="region of interest" description="Disordered" evidence="1">
    <location>
        <begin position="198"/>
        <end position="223"/>
    </location>
</feature>
<dbReference type="Gene3D" id="2.60.40.10">
    <property type="entry name" value="Immunoglobulins"/>
    <property type="match status" value="1"/>
</dbReference>
<sequence length="312" mass="35243">MFVILVLALQFTEITGQFSPTYVVREGDDVTLPCDIMRDDRCEKTNWLFSKSQDAEIIVSQGGQVCKNTEKLKVMTNCSLVIKKVSDEDDGFYTCRSIQSRGHLDANDVYLFLITLTEKEEGEQVRLSCFVSTSRTKCRHTEEWMDEGKTVEDAEIIHTSRCLVTVVIPSSFLKENPKYLERFSCKVKDDDSKIDQLFAHSPQSSGNDANTTKPDGRKTDVTVPAIRDTPTTPLNLWLYIVVTLGVAALITTVVVIFLWRRREDSIMLQDEEQILNSAVVSSNPETSPNMVIMFCLNFVYPTSHSELAVKSN</sequence>
<feature type="chain" id="PRO_5045177856" description="Ig-like domain-containing protein" evidence="3">
    <location>
        <begin position="17"/>
        <end position="312"/>
    </location>
</feature>
<keyword evidence="3" id="KW-0732">Signal</keyword>
<reference evidence="5 6" key="1">
    <citation type="submission" date="2021-06" db="EMBL/GenBank/DDBJ databases">
        <authorList>
            <person name="Palmer J.M."/>
        </authorList>
    </citation>
    <scope>NUCLEOTIDE SEQUENCE [LARGE SCALE GENOMIC DNA]</scope>
    <source>
        <strain evidence="6">if_2019</strain>
        <tissue evidence="5">Muscle</tissue>
    </source>
</reference>
<dbReference type="InterPro" id="IPR036179">
    <property type="entry name" value="Ig-like_dom_sf"/>
</dbReference>
<comment type="caution">
    <text evidence="5">The sequence shown here is derived from an EMBL/GenBank/DDBJ whole genome shotgun (WGS) entry which is preliminary data.</text>
</comment>
<feature type="domain" description="Ig-like" evidence="4">
    <location>
        <begin position="12"/>
        <end position="96"/>
    </location>
</feature>
<feature type="compositionally biased region" description="Polar residues" evidence="1">
    <location>
        <begin position="201"/>
        <end position="213"/>
    </location>
</feature>
<keyword evidence="2" id="KW-1133">Transmembrane helix</keyword>
<gene>
    <name evidence="5" type="ORF">ILYODFUR_015768</name>
</gene>
<dbReference type="PANTHER" id="PTHR11422:SF11">
    <property type="entry name" value="IG-LIKE DOMAIN-CONTAINING PROTEIN"/>
    <property type="match status" value="1"/>
</dbReference>
<name>A0ABV0UUK8_9TELE</name>
<dbReference type="PROSITE" id="PS50835">
    <property type="entry name" value="IG_LIKE"/>
    <property type="match status" value="2"/>
</dbReference>
<organism evidence="5 6">
    <name type="scientific">Ilyodon furcidens</name>
    <name type="common">goldbreast splitfin</name>
    <dbReference type="NCBI Taxonomy" id="33524"/>
    <lineage>
        <taxon>Eukaryota</taxon>
        <taxon>Metazoa</taxon>
        <taxon>Chordata</taxon>
        <taxon>Craniata</taxon>
        <taxon>Vertebrata</taxon>
        <taxon>Euteleostomi</taxon>
        <taxon>Actinopterygii</taxon>
        <taxon>Neopterygii</taxon>
        <taxon>Teleostei</taxon>
        <taxon>Neoteleostei</taxon>
        <taxon>Acanthomorphata</taxon>
        <taxon>Ovalentaria</taxon>
        <taxon>Atherinomorphae</taxon>
        <taxon>Cyprinodontiformes</taxon>
        <taxon>Goodeidae</taxon>
        <taxon>Ilyodon</taxon>
    </lineage>
</organism>
<evidence type="ECO:0000256" key="1">
    <source>
        <dbReference type="SAM" id="MobiDB-lite"/>
    </source>
</evidence>
<dbReference type="InterPro" id="IPR003599">
    <property type="entry name" value="Ig_sub"/>
</dbReference>
<evidence type="ECO:0000256" key="3">
    <source>
        <dbReference type="SAM" id="SignalP"/>
    </source>
</evidence>
<dbReference type="PANTHER" id="PTHR11422">
    <property type="entry name" value="T-CELL SURFACE GLYCOPROTEIN CD4"/>
    <property type="match status" value="1"/>
</dbReference>
<dbReference type="InterPro" id="IPR013783">
    <property type="entry name" value="Ig-like_fold"/>
</dbReference>
<keyword evidence="2" id="KW-0812">Transmembrane</keyword>
<dbReference type="Pfam" id="PF13927">
    <property type="entry name" value="Ig_3"/>
    <property type="match status" value="1"/>
</dbReference>
<keyword evidence="2" id="KW-0472">Membrane</keyword>
<evidence type="ECO:0000256" key="2">
    <source>
        <dbReference type="SAM" id="Phobius"/>
    </source>
</evidence>
<evidence type="ECO:0000313" key="5">
    <source>
        <dbReference type="EMBL" id="MEQ2248090.1"/>
    </source>
</evidence>
<feature type="domain" description="Ig-like" evidence="4">
    <location>
        <begin position="121"/>
        <end position="195"/>
    </location>
</feature>
<dbReference type="Proteomes" id="UP001482620">
    <property type="component" value="Unassembled WGS sequence"/>
</dbReference>
<accession>A0ABV0UUK8</accession>
<dbReference type="EMBL" id="JAHRIQ010082498">
    <property type="protein sequence ID" value="MEQ2248090.1"/>
    <property type="molecule type" value="Genomic_DNA"/>
</dbReference>
<feature type="signal peptide" evidence="3">
    <location>
        <begin position="1"/>
        <end position="16"/>
    </location>
</feature>
<proteinExistence type="predicted"/>
<keyword evidence="6" id="KW-1185">Reference proteome</keyword>
<evidence type="ECO:0000259" key="4">
    <source>
        <dbReference type="PROSITE" id="PS50835"/>
    </source>
</evidence>
<dbReference type="SUPFAM" id="SSF48726">
    <property type="entry name" value="Immunoglobulin"/>
    <property type="match status" value="1"/>
</dbReference>
<protein>
    <recommendedName>
        <fullName evidence="4">Ig-like domain-containing protein</fullName>
    </recommendedName>
</protein>